<protein>
    <submittedName>
        <fullName evidence="1">Uncharacterized protein</fullName>
    </submittedName>
</protein>
<dbReference type="RefSeq" id="WP_019234033.1">
    <property type="nucleotide sequence ID" value="NZ_CAAAHR010000024.1"/>
</dbReference>
<comment type="caution">
    <text evidence="1">The sequence shown here is derived from an EMBL/GenBank/DDBJ whole genome shotgun (WGS) entry which is preliminary data.</text>
</comment>
<gene>
    <name evidence="1" type="ORF">A6J39_003145</name>
</gene>
<accession>A0AAX0WN95</accession>
<dbReference type="EMBL" id="NBTX02000004">
    <property type="protein sequence ID" value="PNL60287.1"/>
    <property type="molecule type" value="Genomic_DNA"/>
</dbReference>
<sequence length="639" mass="73092">MTKSKIKPIGIADLKVVKQTLVRYAAGEVAHIENVMATESRGRHHRRLRQMEETITSEFERTEESKRDLQTTERFEMQQETQKTIQSETRFQIGAEVSAGFGPVQIGVSTQFSTSNSKTESDLNAVNYAKEVVEHSLESLVERVREERVIRTLDEFEEKNYHQFENTDGENKSGIYRWVDKYYRAKVVNYGKRLYYEFMIPEPAAFYIFSRQHTLDNEILPEEPLSPVDPVTNKPLAPHHITRTNYLALAQSYGADGIVPPPRKEIIASRVIGRELKAEEQWIFTDNELEIPPGYVYGSSSWYYTFGGAGDVYRFSIHRSVHVLSRDEKESTSNGVSIPAISGMFPIGVRGHGIGSLMISIAIVCKLTQEYEDEWRLKTYQTIMAAYNKKRLEYEERLAAAQVQEGVEIGGNNPLLNRTIEREELKKGCITLWTGFKYNAVPGITHDTNANVPNNYPEIHIDNALEMTPEIQFLEQSFDWKNMTYEFYPYYWGRKKYWLDIYPIKDNDPLFADFLRAGAARVLVPVRIEATKAILFYQLTGKMWPGGDVPKFDPPDPSGTFAAAGVEDNTDAEFKLYKEYVAELQNESMIGDINEDIVIAPDDPEAWMFKVPTTLVWLQSDMELPDLEAGTTEDDDDNA</sequence>
<evidence type="ECO:0000313" key="1">
    <source>
        <dbReference type="EMBL" id="PNL60287.1"/>
    </source>
</evidence>
<reference evidence="1" key="1">
    <citation type="submission" date="2017-12" db="EMBL/GenBank/DDBJ databases">
        <title>FDA dAtabase for Regulatory Grade micrObial Sequences (FDA-ARGOS): Supporting development and validation of Infectious Disease Dx tests.</title>
        <authorList>
            <person name="Kerrigan L."/>
            <person name="Tallon L.J."/>
            <person name="Sadzewicz L."/>
            <person name="Sengamalay N."/>
            <person name="Ott S."/>
            <person name="Godinez A."/>
            <person name="Nagaraj S."/>
            <person name="Vavikolanu K."/>
            <person name="Vyas G."/>
            <person name="Nadendla S."/>
            <person name="Aluvathingal J."/>
            <person name="Sichtig H."/>
        </authorList>
    </citation>
    <scope>NUCLEOTIDE SEQUENCE [LARGE SCALE GENOMIC DNA]</scope>
    <source>
        <strain evidence="1">FDAARGOS_200</strain>
    </source>
</reference>
<proteinExistence type="predicted"/>
<dbReference type="Proteomes" id="UP000192511">
    <property type="component" value="Unassembled WGS sequence"/>
</dbReference>
<organism evidence="1 2">
    <name type="scientific">Legionella anisa</name>
    <dbReference type="NCBI Taxonomy" id="28082"/>
    <lineage>
        <taxon>Bacteria</taxon>
        <taxon>Pseudomonadati</taxon>
        <taxon>Pseudomonadota</taxon>
        <taxon>Gammaproteobacteria</taxon>
        <taxon>Legionellales</taxon>
        <taxon>Legionellaceae</taxon>
        <taxon>Legionella</taxon>
    </lineage>
</organism>
<name>A0AAX0WN95_9GAMM</name>
<dbReference type="GeneID" id="98064658"/>
<keyword evidence="2" id="KW-1185">Reference proteome</keyword>
<evidence type="ECO:0000313" key="2">
    <source>
        <dbReference type="Proteomes" id="UP000192511"/>
    </source>
</evidence>
<dbReference type="AlphaFoldDB" id="A0AAX0WN95"/>